<keyword evidence="2" id="KW-1185">Reference proteome</keyword>
<dbReference type="AlphaFoldDB" id="A0A7I8JZQ2"/>
<evidence type="ECO:0000313" key="2">
    <source>
        <dbReference type="Proteomes" id="UP000663760"/>
    </source>
</evidence>
<dbReference type="EMBL" id="LR746264">
    <property type="protein sequence ID" value="CAA7389457.1"/>
    <property type="molecule type" value="Genomic_DNA"/>
</dbReference>
<protein>
    <submittedName>
        <fullName evidence="1">Uncharacterized protein</fullName>
    </submittedName>
</protein>
<reference evidence="1" key="1">
    <citation type="submission" date="2020-02" db="EMBL/GenBank/DDBJ databases">
        <authorList>
            <person name="Scholz U."/>
            <person name="Mascher M."/>
            <person name="Fiebig A."/>
        </authorList>
    </citation>
    <scope>NUCLEOTIDE SEQUENCE</scope>
</reference>
<accession>A0A7I8JZQ2</accession>
<proteinExistence type="predicted"/>
<organism evidence="1 2">
    <name type="scientific">Spirodela intermedia</name>
    <name type="common">Intermediate duckweed</name>
    <dbReference type="NCBI Taxonomy" id="51605"/>
    <lineage>
        <taxon>Eukaryota</taxon>
        <taxon>Viridiplantae</taxon>
        <taxon>Streptophyta</taxon>
        <taxon>Embryophyta</taxon>
        <taxon>Tracheophyta</taxon>
        <taxon>Spermatophyta</taxon>
        <taxon>Magnoliopsida</taxon>
        <taxon>Liliopsida</taxon>
        <taxon>Araceae</taxon>
        <taxon>Lemnoideae</taxon>
        <taxon>Spirodela</taxon>
    </lineage>
</organism>
<name>A0A7I8JZQ2_SPIIN</name>
<evidence type="ECO:0000313" key="1">
    <source>
        <dbReference type="EMBL" id="CAA7389457.1"/>
    </source>
</evidence>
<sequence>MQVVTTISGHRLGGLTITSVIRAFENRIWK</sequence>
<dbReference type="Proteomes" id="UP000663760">
    <property type="component" value="Chromosome 1"/>
</dbReference>
<gene>
    <name evidence="1" type="ORF">SI8410_01001505</name>
</gene>